<dbReference type="InterPro" id="IPR011009">
    <property type="entry name" value="Kinase-like_dom_sf"/>
</dbReference>
<dbReference type="RefSeq" id="WP_184711010.1">
    <property type="nucleotide sequence ID" value="NZ_JACHKZ010000032.1"/>
</dbReference>
<dbReference type="EMBL" id="JACHKZ010000032">
    <property type="protein sequence ID" value="MBB6579543.1"/>
    <property type="molecule type" value="Genomic_DNA"/>
</dbReference>
<comment type="caution">
    <text evidence="1">The sequence shown here is derived from an EMBL/GenBank/DDBJ whole genome shotgun (WGS) entry which is preliminary data.</text>
</comment>
<dbReference type="EC" id="2.7.1.72" evidence="1"/>
<evidence type="ECO:0000313" key="2">
    <source>
        <dbReference type="Proteomes" id="UP000562492"/>
    </source>
</evidence>
<sequence>MPIELSTYLKAWSLVPDGPVVETHAATLLPVIHLGRPAMLKVSESEEETAGYDALQWWGGSGAVQVYARSDHALLMERAAGARSLAAMSQHGKDGEATRTICTVVAQLHAARATPLPALTPLPQRFASLVAFRAEPASVLRASQRAMEQLLAAPRDVVCLHGDVHHHNILDGGKRGWLAIDPKGLLGERGFDYANLFCNPDAAIACHPQRFEARLQLVAQAAHLDRQRLLQWILAWSGLSAVWHMEDETPADIALQVAGMAAAALNG</sequence>
<reference evidence="1 2" key="1">
    <citation type="submission" date="2020-08" db="EMBL/GenBank/DDBJ databases">
        <title>Functional genomics of gut bacteria from endangered species of beetles.</title>
        <authorList>
            <person name="Carlos-Shanley C."/>
        </authorList>
    </citation>
    <scope>NUCLEOTIDE SEQUENCE [LARGE SCALE GENOMIC DNA]</scope>
    <source>
        <strain evidence="1 2">S00124</strain>
    </source>
</reference>
<dbReference type="Pfam" id="PF04655">
    <property type="entry name" value="APH_6_hur"/>
    <property type="match status" value="1"/>
</dbReference>
<evidence type="ECO:0000313" key="1">
    <source>
        <dbReference type="EMBL" id="MBB6579543.1"/>
    </source>
</evidence>
<name>A0ABR6RK46_9BURK</name>
<dbReference type="SUPFAM" id="SSF56112">
    <property type="entry name" value="Protein kinase-like (PK-like)"/>
    <property type="match status" value="1"/>
</dbReference>
<dbReference type="Proteomes" id="UP000562492">
    <property type="component" value="Unassembled WGS sequence"/>
</dbReference>
<accession>A0ABR6RK46</accession>
<dbReference type="InterPro" id="IPR006748">
    <property type="entry name" value="NH2Glyco/OHUrea_AB-resist_kin"/>
</dbReference>
<gene>
    <name evidence="1" type="ORF">HNP33_003657</name>
</gene>
<proteinExistence type="predicted"/>
<organism evidence="1 2">
    <name type="scientific">Comamonas odontotermitis</name>
    <dbReference type="NCBI Taxonomy" id="379895"/>
    <lineage>
        <taxon>Bacteria</taxon>
        <taxon>Pseudomonadati</taxon>
        <taxon>Pseudomonadota</taxon>
        <taxon>Betaproteobacteria</taxon>
        <taxon>Burkholderiales</taxon>
        <taxon>Comamonadaceae</taxon>
        <taxon>Comamonas</taxon>
    </lineage>
</organism>
<keyword evidence="1" id="KW-0808">Transferase</keyword>
<protein>
    <submittedName>
        <fullName evidence="1">Streptomycin 6-kinase</fullName>
        <ecNumber evidence="1">2.7.1.72</ecNumber>
    </submittedName>
</protein>
<keyword evidence="2" id="KW-1185">Reference proteome</keyword>
<dbReference type="GO" id="GO:0050300">
    <property type="term" value="F:aminoglycoside 6-kinase activity"/>
    <property type="evidence" value="ECO:0007669"/>
    <property type="project" value="UniProtKB-EC"/>
</dbReference>